<reference evidence="2" key="1">
    <citation type="submission" date="2016-10" db="EMBL/GenBank/DDBJ databases">
        <authorList>
            <person name="Varghese N."/>
            <person name="Submissions S."/>
        </authorList>
    </citation>
    <scope>NUCLEOTIDE SEQUENCE [LARGE SCALE GENOMIC DNA]</scope>
    <source>
        <strain evidence="2">CGMCC 1.7738</strain>
    </source>
</reference>
<protein>
    <submittedName>
        <fullName evidence="1">Alpha-D-ribose 1-methylphosphonate 5-triphosphate synthase subunit PhnH</fullName>
    </submittedName>
</protein>
<dbReference type="InterPro" id="IPR008772">
    <property type="entry name" value="Phosphonate_metab_PhnH"/>
</dbReference>
<sequence length="199" mass="20896">MRALDIDPVHDTRETFRALVDATSRPGTVEQTPTTPAVHAVVATLVDHEVTLHGGGDELRTTLGRESRLDTAPFEDADVVVVDGHTDGRVTVAKRGSLKEPSEGATLVYEVADLSADTEPIDGDDDQTLTLAVSGPGVPDTRTFGVDGLPATEVEAIAEAQSGYPRGVDVYLAADDRVVGLPRSVDLSVASDVPDEEVA</sequence>
<proteinExistence type="predicted"/>
<organism evidence="1 2">
    <name type="scientific">Halogranum rubrum</name>
    <dbReference type="NCBI Taxonomy" id="553466"/>
    <lineage>
        <taxon>Archaea</taxon>
        <taxon>Methanobacteriati</taxon>
        <taxon>Methanobacteriota</taxon>
        <taxon>Stenosarchaea group</taxon>
        <taxon>Halobacteria</taxon>
        <taxon>Halobacteriales</taxon>
        <taxon>Haloferacaceae</taxon>
    </lineage>
</organism>
<dbReference type="Gene3D" id="3.40.50.11310">
    <property type="entry name" value="Bacterial phosphonate metabolism protein PhnH"/>
    <property type="match status" value="1"/>
</dbReference>
<name>A0A1I4BG86_9EURY</name>
<dbReference type="RefSeq" id="WP_089865381.1">
    <property type="nucleotide sequence ID" value="NZ_FOTC01000001.1"/>
</dbReference>
<dbReference type="NCBIfam" id="TIGR03292">
    <property type="entry name" value="PhnH_redo"/>
    <property type="match status" value="1"/>
</dbReference>
<accession>A0A1I4BG86</accession>
<gene>
    <name evidence="1" type="ORF">SAMN04487950_0544</name>
</gene>
<dbReference type="SUPFAM" id="SSF159709">
    <property type="entry name" value="PhnH-like"/>
    <property type="match status" value="1"/>
</dbReference>
<dbReference type="EMBL" id="FOTC01000001">
    <property type="protein sequence ID" value="SFK67882.1"/>
    <property type="molecule type" value="Genomic_DNA"/>
</dbReference>
<evidence type="ECO:0000313" key="1">
    <source>
        <dbReference type="EMBL" id="SFK67882.1"/>
    </source>
</evidence>
<dbReference type="AlphaFoldDB" id="A0A1I4BG86"/>
<evidence type="ECO:0000313" key="2">
    <source>
        <dbReference type="Proteomes" id="UP000199607"/>
    </source>
</evidence>
<keyword evidence="2" id="KW-1185">Reference proteome</keyword>
<dbReference type="GO" id="GO:0019634">
    <property type="term" value="P:organic phosphonate metabolic process"/>
    <property type="evidence" value="ECO:0007669"/>
    <property type="project" value="InterPro"/>
</dbReference>
<dbReference type="STRING" id="553466.SAMN04487950_0544"/>
<dbReference type="Proteomes" id="UP000199607">
    <property type="component" value="Unassembled WGS sequence"/>
</dbReference>
<dbReference type="InterPro" id="IPR038058">
    <property type="entry name" value="PhnH-like_sp"/>
</dbReference>
<dbReference type="Pfam" id="PF05845">
    <property type="entry name" value="PhnH"/>
    <property type="match status" value="1"/>
</dbReference>